<name>A0ABT2D629_9BURK</name>
<sequence>MGSQLQDFRVLVAPGLNGSGAGHWQTRWQTLHPWFERIGQRDWDCPDLAAWSAQVADALQRSARPTIVVAHSFGCLATVHRIAAGVPQLAGALLVAPADPAKFGLQRALALGPLPVPSVVVGSENDPWLSAGGARDWAQQWGSEFVNAGALGHINAESKLGDWPFGLALLEMLAARVAHER</sequence>
<dbReference type="RefSeq" id="WP_258820546.1">
    <property type="nucleotide sequence ID" value="NZ_JANUHB010000001.1"/>
</dbReference>
<dbReference type="InterPro" id="IPR029058">
    <property type="entry name" value="AB_hydrolase_fold"/>
</dbReference>
<protein>
    <submittedName>
        <fullName evidence="1">Alpha/beta hydrolase</fullName>
    </submittedName>
</protein>
<dbReference type="Pfam" id="PF06821">
    <property type="entry name" value="Ser_hydrolase"/>
    <property type="match status" value="1"/>
</dbReference>
<keyword evidence="1" id="KW-0378">Hydrolase</keyword>
<dbReference type="SUPFAM" id="SSF53474">
    <property type="entry name" value="alpha/beta-Hydrolases"/>
    <property type="match status" value="1"/>
</dbReference>
<comment type="caution">
    <text evidence="1">The sequence shown here is derived from an EMBL/GenBank/DDBJ whole genome shotgun (WGS) entry which is preliminary data.</text>
</comment>
<evidence type="ECO:0000313" key="2">
    <source>
        <dbReference type="Proteomes" id="UP001206126"/>
    </source>
</evidence>
<dbReference type="InterPro" id="IPR010662">
    <property type="entry name" value="RBBP9/YdeN"/>
</dbReference>
<dbReference type="EMBL" id="JANUHB010000001">
    <property type="protein sequence ID" value="MCS0806769.1"/>
    <property type="molecule type" value="Genomic_DNA"/>
</dbReference>
<proteinExistence type="predicted"/>
<dbReference type="GO" id="GO:0016787">
    <property type="term" value="F:hydrolase activity"/>
    <property type="evidence" value="ECO:0007669"/>
    <property type="project" value="UniProtKB-KW"/>
</dbReference>
<keyword evidence="2" id="KW-1185">Reference proteome</keyword>
<accession>A0ABT2D629</accession>
<evidence type="ECO:0000313" key="1">
    <source>
        <dbReference type="EMBL" id="MCS0806769.1"/>
    </source>
</evidence>
<reference evidence="1 2" key="1">
    <citation type="submission" date="2022-08" db="EMBL/GenBank/DDBJ databases">
        <title>Reclassification of Massilia species as members of the genera Telluria, Duganella, Pseudoduganella, Mokoshia gen. nov. and Zemynaea gen. nov. using orthogonal and non-orthogonal genome-based approaches.</title>
        <authorList>
            <person name="Bowman J.P."/>
        </authorList>
    </citation>
    <scope>NUCLEOTIDE SEQUENCE [LARGE SCALE GENOMIC DNA]</scope>
    <source>
        <strain evidence="1 2">JCM 31605</strain>
    </source>
</reference>
<dbReference type="Proteomes" id="UP001206126">
    <property type="component" value="Unassembled WGS sequence"/>
</dbReference>
<gene>
    <name evidence="1" type="ORF">NX774_02360</name>
</gene>
<dbReference type="Gene3D" id="3.40.50.1820">
    <property type="entry name" value="alpha/beta hydrolase"/>
    <property type="match status" value="1"/>
</dbReference>
<organism evidence="1 2">
    <name type="scientific">Massilia agilis</name>
    <dbReference type="NCBI Taxonomy" id="1811226"/>
    <lineage>
        <taxon>Bacteria</taxon>
        <taxon>Pseudomonadati</taxon>
        <taxon>Pseudomonadota</taxon>
        <taxon>Betaproteobacteria</taxon>
        <taxon>Burkholderiales</taxon>
        <taxon>Oxalobacteraceae</taxon>
        <taxon>Telluria group</taxon>
        <taxon>Massilia</taxon>
    </lineage>
</organism>